<evidence type="ECO:0000313" key="2">
    <source>
        <dbReference type="EMBL" id="SNT00125.1"/>
    </source>
</evidence>
<dbReference type="Gene3D" id="3.40.50.1000">
    <property type="entry name" value="HAD superfamily/HAD-like"/>
    <property type="match status" value="1"/>
</dbReference>
<keyword evidence="3" id="KW-1185">Reference proteome</keyword>
<proteinExistence type="predicted"/>
<dbReference type="GO" id="GO:0016787">
    <property type="term" value="F:hydrolase activity"/>
    <property type="evidence" value="ECO:0007669"/>
    <property type="project" value="UniProtKB-KW"/>
</dbReference>
<dbReference type="InterPro" id="IPR023214">
    <property type="entry name" value="HAD_sf"/>
</dbReference>
<dbReference type="EMBL" id="FZOO01000012">
    <property type="protein sequence ID" value="SNT00125.1"/>
    <property type="molecule type" value="Genomic_DNA"/>
</dbReference>
<sequence length="212" mass="22449">MLVTLDLFSALIDSRTGGSAALARITGTPGEPLYDAWDAANKASQRDEPAWVPFAEHCRRALAAAYAELGVARDADADVVDLLDSVADWPLWPDVAAGLPVLAAHGAVGVLSNVDDAVFARTRVAPLVDDANVLTSERLHAYKPAPELYLRARERAGGRLLHVATSARDVRGALAAGIDVVRLRRPGHRLDPQGGTPQVEAADLSEVAALLR</sequence>
<evidence type="ECO:0000256" key="1">
    <source>
        <dbReference type="ARBA" id="ARBA00022801"/>
    </source>
</evidence>
<dbReference type="RefSeq" id="WP_089307291.1">
    <property type="nucleotide sequence ID" value="NZ_FZOO01000012.1"/>
</dbReference>
<evidence type="ECO:0000313" key="3">
    <source>
        <dbReference type="Proteomes" id="UP000198373"/>
    </source>
</evidence>
<dbReference type="OrthoDB" id="3774052at2"/>
<protein>
    <submittedName>
        <fullName evidence="2">2-haloacid dehalogenase</fullName>
    </submittedName>
</protein>
<gene>
    <name evidence="2" type="ORF">SAMN06893096_112108</name>
</gene>
<dbReference type="Proteomes" id="UP000198373">
    <property type="component" value="Unassembled WGS sequence"/>
</dbReference>
<organism evidence="2 3">
    <name type="scientific">Geodermatophilus pulveris</name>
    <dbReference type="NCBI Taxonomy" id="1564159"/>
    <lineage>
        <taxon>Bacteria</taxon>
        <taxon>Bacillati</taxon>
        <taxon>Actinomycetota</taxon>
        <taxon>Actinomycetes</taxon>
        <taxon>Geodermatophilales</taxon>
        <taxon>Geodermatophilaceae</taxon>
        <taxon>Geodermatophilus</taxon>
    </lineage>
</organism>
<dbReference type="AlphaFoldDB" id="A0A239J2W0"/>
<reference evidence="3" key="1">
    <citation type="submission" date="2017-06" db="EMBL/GenBank/DDBJ databases">
        <authorList>
            <person name="Varghese N."/>
            <person name="Submissions S."/>
        </authorList>
    </citation>
    <scope>NUCLEOTIDE SEQUENCE [LARGE SCALE GENOMIC DNA]</scope>
    <source>
        <strain evidence="3">DSM 46839</strain>
    </source>
</reference>
<dbReference type="InterPro" id="IPR051540">
    <property type="entry name" value="S-2-haloacid_dehalogenase"/>
</dbReference>
<name>A0A239J2W0_9ACTN</name>
<dbReference type="Gene3D" id="1.10.150.750">
    <property type="match status" value="1"/>
</dbReference>
<keyword evidence="1" id="KW-0378">Hydrolase</keyword>
<dbReference type="SUPFAM" id="SSF56784">
    <property type="entry name" value="HAD-like"/>
    <property type="match status" value="1"/>
</dbReference>
<dbReference type="PANTHER" id="PTHR43316:SF3">
    <property type="entry name" value="HALOACID DEHALOGENASE, TYPE II (AFU_ORTHOLOGUE AFUA_2G07750)-RELATED"/>
    <property type="match status" value="1"/>
</dbReference>
<accession>A0A239J2W0</accession>
<dbReference type="InterPro" id="IPR036412">
    <property type="entry name" value="HAD-like_sf"/>
</dbReference>
<dbReference type="PANTHER" id="PTHR43316">
    <property type="entry name" value="HYDROLASE, HALOACID DELAHOGENASE-RELATED"/>
    <property type="match status" value="1"/>
</dbReference>